<gene>
    <name evidence="1" type="ORF">CCHLO57077_00018175</name>
</gene>
<dbReference type="Proteomes" id="UP001160390">
    <property type="component" value="Unassembled WGS sequence"/>
</dbReference>
<dbReference type="EMBL" id="CABFNP030001177">
    <property type="protein sequence ID" value="CAI6091538.1"/>
    <property type="molecule type" value="Genomic_DNA"/>
</dbReference>
<proteinExistence type="predicted"/>
<dbReference type="AlphaFoldDB" id="A0AA35M6U0"/>
<comment type="caution">
    <text evidence="1">The sequence shown here is derived from an EMBL/GenBank/DDBJ whole genome shotgun (WGS) entry which is preliminary data.</text>
</comment>
<evidence type="ECO:0000313" key="1">
    <source>
        <dbReference type="EMBL" id="CAI6091538.1"/>
    </source>
</evidence>
<keyword evidence="2" id="KW-1185">Reference proteome</keyword>
<name>A0AA35M6U0_9HYPO</name>
<evidence type="ECO:0000313" key="2">
    <source>
        <dbReference type="Proteomes" id="UP001160390"/>
    </source>
</evidence>
<accession>A0AA35M6U0</accession>
<reference evidence="1" key="1">
    <citation type="submission" date="2023-01" db="EMBL/GenBank/DDBJ databases">
        <authorList>
            <person name="Piombo E."/>
        </authorList>
    </citation>
    <scope>NUCLEOTIDE SEQUENCE</scope>
</reference>
<sequence length="218" mass="23940">MIGSKSSADLTSTLCRSSKDSSSTIIGTSTRCISDGTLLVRTEIRFSIWPYSCLGSASFPTLMTTSPIYGSDMKLLSAAGWRFHVSNISVLSKLAEDAREDARLWASQSEGDDTVDVDFPLDEDDDGEERATIAEHHQNFTTVLHTLQNAVRVSDATGGSIVLSNFVRDLLEEISAEEEKPFMQRPDSFYKQIRRAQDAPLCHVQTLSVEDVQAAVKA</sequence>
<organism evidence="1 2">
    <name type="scientific">Clonostachys chloroleuca</name>
    <dbReference type="NCBI Taxonomy" id="1926264"/>
    <lineage>
        <taxon>Eukaryota</taxon>
        <taxon>Fungi</taxon>
        <taxon>Dikarya</taxon>
        <taxon>Ascomycota</taxon>
        <taxon>Pezizomycotina</taxon>
        <taxon>Sordariomycetes</taxon>
        <taxon>Hypocreomycetidae</taxon>
        <taxon>Hypocreales</taxon>
        <taxon>Bionectriaceae</taxon>
        <taxon>Clonostachys</taxon>
    </lineage>
</organism>
<protein>
    <submittedName>
        <fullName evidence="1">Uncharacterized protein</fullName>
    </submittedName>
</protein>